<gene>
    <name evidence="9" type="ORF">BXY39_0052</name>
</gene>
<sequence>MTARFCICICMLLMAAGLSGGIASARDFQPVLLYDIGGKFDSSFNEAAFRGADAFRAETGIAYREFEPTSETQYEQALKRFARRKADLIVSVGVGYAVAIRNVAHQFPDVRFTVLDAVIDLPNVQSITFRENEGSFLVGVIAGLKSQTGRIGFMGGMDIPLIRRFGRGFAEGARYVRPDIDMVENYIGTTPVAWNDPIRAAELALAQYTRGVDIIFAAAGPSGLGVIQAARDSGRFAIGVDSNQNGVAPGHVLTSMMKRVDLAVYDAMTEAHSDQWTAGHEIRGLREEGVGYALDEHNAALIPEAMRRRVEDIRARIISGDIIVGDTAGANVSH</sequence>
<proteinExistence type="inferred from homology"/>
<dbReference type="RefSeq" id="WP_211332015.1">
    <property type="nucleotide sequence ID" value="NZ_REFR01000001.1"/>
</dbReference>
<dbReference type="InParanoid" id="A0A3M0D036"/>
<organism evidence="9 10">
    <name type="scientific">Eilatimonas milleporae</name>
    <dbReference type="NCBI Taxonomy" id="911205"/>
    <lineage>
        <taxon>Bacteria</taxon>
        <taxon>Pseudomonadati</taxon>
        <taxon>Pseudomonadota</taxon>
        <taxon>Alphaproteobacteria</taxon>
        <taxon>Kordiimonadales</taxon>
        <taxon>Kordiimonadaceae</taxon>
        <taxon>Eilatimonas</taxon>
    </lineage>
</organism>
<keyword evidence="3" id="KW-1003">Cell membrane</keyword>
<keyword evidence="6" id="KW-0449">Lipoprotein</keyword>
<dbReference type="Pfam" id="PF02608">
    <property type="entry name" value="Bmp"/>
    <property type="match status" value="1"/>
</dbReference>
<accession>A0A3M0D036</accession>
<dbReference type="InterPro" id="IPR003760">
    <property type="entry name" value="PnrA-like"/>
</dbReference>
<evidence type="ECO:0000313" key="10">
    <source>
        <dbReference type="Proteomes" id="UP000271227"/>
    </source>
</evidence>
<protein>
    <submittedName>
        <fullName evidence="9">Nucleoside-binding protein</fullName>
    </submittedName>
</protein>
<evidence type="ECO:0000256" key="6">
    <source>
        <dbReference type="ARBA" id="ARBA00023288"/>
    </source>
</evidence>
<dbReference type="Gene3D" id="3.40.50.2300">
    <property type="match status" value="2"/>
</dbReference>
<comment type="caution">
    <text evidence="9">The sequence shown here is derived from an EMBL/GenBank/DDBJ whole genome shotgun (WGS) entry which is preliminary data.</text>
</comment>
<reference evidence="9 10" key="1">
    <citation type="submission" date="2018-10" db="EMBL/GenBank/DDBJ databases">
        <title>Genomic Encyclopedia of Archaeal and Bacterial Type Strains, Phase II (KMG-II): from individual species to whole genera.</title>
        <authorList>
            <person name="Goeker M."/>
        </authorList>
    </citation>
    <scope>NUCLEOTIDE SEQUENCE [LARGE SCALE GENOMIC DNA]</scope>
    <source>
        <strain evidence="9 10">DSM 25217</strain>
    </source>
</reference>
<dbReference type="PANTHER" id="PTHR34296">
    <property type="entry name" value="TRANSCRIPTIONAL ACTIVATOR PROTEIN MED"/>
    <property type="match status" value="1"/>
</dbReference>
<dbReference type="PANTHER" id="PTHR34296:SF2">
    <property type="entry name" value="ABC TRANSPORTER GUANOSINE-BINDING PROTEIN NUPN"/>
    <property type="match status" value="1"/>
</dbReference>
<dbReference type="AlphaFoldDB" id="A0A3M0D036"/>
<dbReference type="InterPro" id="IPR028082">
    <property type="entry name" value="Peripla_BP_I"/>
</dbReference>
<evidence type="ECO:0000259" key="8">
    <source>
        <dbReference type="Pfam" id="PF02608"/>
    </source>
</evidence>
<evidence type="ECO:0000256" key="5">
    <source>
        <dbReference type="ARBA" id="ARBA00023136"/>
    </source>
</evidence>
<name>A0A3M0D036_9PROT</name>
<evidence type="ECO:0000256" key="7">
    <source>
        <dbReference type="SAM" id="SignalP"/>
    </source>
</evidence>
<feature type="chain" id="PRO_5018302742" evidence="7">
    <location>
        <begin position="26"/>
        <end position="334"/>
    </location>
</feature>
<feature type="signal peptide" evidence="7">
    <location>
        <begin position="1"/>
        <end position="25"/>
    </location>
</feature>
<feature type="domain" description="ABC transporter substrate-binding protein PnrA-like" evidence="8">
    <location>
        <begin position="34"/>
        <end position="326"/>
    </location>
</feature>
<comment type="similarity">
    <text evidence="2">Belongs to the BMP lipoprotein family.</text>
</comment>
<keyword evidence="5" id="KW-0472">Membrane</keyword>
<dbReference type="CDD" id="cd06354">
    <property type="entry name" value="PBP1_PrnA-like"/>
    <property type="match status" value="1"/>
</dbReference>
<evidence type="ECO:0000256" key="3">
    <source>
        <dbReference type="ARBA" id="ARBA00022475"/>
    </source>
</evidence>
<comment type="subcellular location">
    <subcellularLocation>
        <location evidence="1">Cell membrane</location>
        <topology evidence="1">Lipid-anchor</topology>
    </subcellularLocation>
</comment>
<dbReference type="SUPFAM" id="SSF53822">
    <property type="entry name" value="Periplasmic binding protein-like I"/>
    <property type="match status" value="1"/>
</dbReference>
<dbReference type="GO" id="GO:0005886">
    <property type="term" value="C:plasma membrane"/>
    <property type="evidence" value="ECO:0007669"/>
    <property type="project" value="UniProtKB-SubCell"/>
</dbReference>
<evidence type="ECO:0000256" key="2">
    <source>
        <dbReference type="ARBA" id="ARBA00008610"/>
    </source>
</evidence>
<dbReference type="EMBL" id="REFR01000001">
    <property type="protein sequence ID" value="RMB13059.1"/>
    <property type="molecule type" value="Genomic_DNA"/>
</dbReference>
<evidence type="ECO:0000256" key="1">
    <source>
        <dbReference type="ARBA" id="ARBA00004193"/>
    </source>
</evidence>
<keyword evidence="10" id="KW-1185">Reference proteome</keyword>
<dbReference type="Proteomes" id="UP000271227">
    <property type="component" value="Unassembled WGS sequence"/>
</dbReference>
<keyword evidence="4 7" id="KW-0732">Signal</keyword>
<evidence type="ECO:0000256" key="4">
    <source>
        <dbReference type="ARBA" id="ARBA00022729"/>
    </source>
</evidence>
<dbReference type="InterPro" id="IPR050957">
    <property type="entry name" value="BMP_lipoprotein"/>
</dbReference>
<evidence type="ECO:0000313" key="9">
    <source>
        <dbReference type="EMBL" id="RMB13059.1"/>
    </source>
</evidence>